<proteinExistence type="inferred from homology"/>
<evidence type="ECO:0000256" key="7">
    <source>
        <dbReference type="ARBA" id="ARBA00022833"/>
    </source>
</evidence>
<dbReference type="InterPro" id="IPR050774">
    <property type="entry name" value="KCMF1/Dystrophin"/>
</dbReference>
<evidence type="ECO:0000256" key="6">
    <source>
        <dbReference type="ARBA" id="ARBA00022771"/>
    </source>
</evidence>
<feature type="region of interest" description="Disordered" evidence="9">
    <location>
        <begin position="141"/>
        <end position="194"/>
    </location>
</feature>
<organism evidence="11 12">
    <name type="scientific">Zootermopsis nevadensis</name>
    <name type="common">Dampwood termite</name>
    <dbReference type="NCBI Taxonomy" id="136037"/>
    <lineage>
        <taxon>Eukaryota</taxon>
        <taxon>Metazoa</taxon>
        <taxon>Ecdysozoa</taxon>
        <taxon>Arthropoda</taxon>
        <taxon>Hexapoda</taxon>
        <taxon>Insecta</taxon>
        <taxon>Pterygota</taxon>
        <taxon>Neoptera</taxon>
        <taxon>Polyneoptera</taxon>
        <taxon>Dictyoptera</taxon>
        <taxon>Blattodea</taxon>
        <taxon>Blattoidea</taxon>
        <taxon>Termitoidae</taxon>
        <taxon>Termopsidae</taxon>
        <taxon>Zootermopsis</taxon>
    </lineage>
</organism>
<dbReference type="GO" id="GO:0005886">
    <property type="term" value="C:plasma membrane"/>
    <property type="evidence" value="ECO:0007669"/>
    <property type="project" value="TreeGrafter"/>
</dbReference>
<keyword evidence="5" id="KW-0479">Metal-binding</keyword>
<dbReference type="eggNOG" id="KOG1280">
    <property type="taxonomic scope" value="Eukaryota"/>
</dbReference>
<dbReference type="GO" id="GO:0010646">
    <property type="term" value="P:regulation of cell communication"/>
    <property type="evidence" value="ECO:0007669"/>
    <property type="project" value="UniProtKB-ARBA"/>
</dbReference>
<dbReference type="OMA" id="GRNQSTE"/>
<dbReference type="InterPro" id="IPR000433">
    <property type="entry name" value="Znf_ZZ"/>
</dbReference>
<dbReference type="PROSITE" id="PS50135">
    <property type="entry name" value="ZF_ZZ_2"/>
    <property type="match status" value="1"/>
</dbReference>
<dbReference type="InParanoid" id="A0A067QVW4"/>
<dbReference type="GO" id="GO:0099536">
    <property type="term" value="P:synaptic signaling"/>
    <property type="evidence" value="ECO:0007669"/>
    <property type="project" value="TreeGrafter"/>
</dbReference>
<accession>A0A067QVW4</accession>
<feature type="compositionally biased region" description="Low complexity" evidence="9">
    <location>
        <begin position="181"/>
        <end position="193"/>
    </location>
</feature>
<evidence type="ECO:0000256" key="5">
    <source>
        <dbReference type="ARBA" id="ARBA00022723"/>
    </source>
</evidence>
<dbReference type="EC" id="2.3.2.27" evidence="3"/>
<comment type="catalytic activity">
    <reaction evidence="1">
        <text>S-ubiquitinyl-[E2 ubiquitin-conjugating enzyme]-L-cysteine + [acceptor protein]-L-lysine = [E2 ubiquitin-conjugating enzyme]-L-cysteine + N(6)-ubiquitinyl-[acceptor protein]-L-lysine.</text>
        <dbReference type="EC" id="2.3.2.27"/>
    </reaction>
</comment>
<dbReference type="GO" id="GO:0045202">
    <property type="term" value="C:synapse"/>
    <property type="evidence" value="ECO:0007669"/>
    <property type="project" value="GOC"/>
</dbReference>
<feature type="region of interest" description="Disordered" evidence="9">
    <location>
        <begin position="344"/>
        <end position="544"/>
    </location>
</feature>
<evidence type="ECO:0000256" key="4">
    <source>
        <dbReference type="ARBA" id="ARBA00022679"/>
    </source>
</evidence>
<reference evidence="11 12" key="1">
    <citation type="journal article" date="2014" name="Nat. Commun.">
        <title>Molecular traces of alternative social organization in a termite genome.</title>
        <authorList>
            <person name="Terrapon N."/>
            <person name="Li C."/>
            <person name="Robertson H.M."/>
            <person name="Ji L."/>
            <person name="Meng X."/>
            <person name="Booth W."/>
            <person name="Chen Z."/>
            <person name="Childers C.P."/>
            <person name="Glastad K.M."/>
            <person name="Gokhale K."/>
            <person name="Gowin J."/>
            <person name="Gronenberg W."/>
            <person name="Hermansen R.A."/>
            <person name="Hu H."/>
            <person name="Hunt B.G."/>
            <person name="Huylmans A.K."/>
            <person name="Khalil S.M."/>
            <person name="Mitchell R.D."/>
            <person name="Munoz-Torres M.C."/>
            <person name="Mustard J.A."/>
            <person name="Pan H."/>
            <person name="Reese J.T."/>
            <person name="Scharf M.E."/>
            <person name="Sun F."/>
            <person name="Vogel H."/>
            <person name="Xiao J."/>
            <person name="Yang W."/>
            <person name="Yang Z."/>
            <person name="Yang Z."/>
            <person name="Zhou J."/>
            <person name="Zhu J."/>
            <person name="Brent C.S."/>
            <person name="Elsik C.G."/>
            <person name="Goodisman M.A."/>
            <person name="Liberles D.A."/>
            <person name="Roe R.M."/>
            <person name="Vargo E.L."/>
            <person name="Vilcinskas A."/>
            <person name="Wang J."/>
            <person name="Bornberg-Bauer E."/>
            <person name="Korb J."/>
            <person name="Zhang G."/>
            <person name="Liebig J."/>
        </authorList>
    </citation>
    <scope>NUCLEOTIDE SEQUENCE [LARGE SCALE GENOMIC DNA]</scope>
    <source>
        <tissue evidence="11">Whole organism</tissue>
    </source>
</reference>
<dbReference type="FunCoup" id="A0A067QVW4">
    <property type="interactions" value="310"/>
</dbReference>
<feature type="region of interest" description="Disordered" evidence="9">
    <location>
        <begin position="209"/>
        <end position="228"/>
    </location>
</feature>
<dbReference type="PROSITE" id="PS01357">
    <property type="entry name" value="ZF_ZZ_1"/>
    <property type="match status" value="1"/>
</dbReference>
<evidence type="ECO:0000259" key="10">
    <source>
        <dbReference type="PROSITE" id="PS50135"/>
    </source>
</evidence>
<feature type="compositionally biased region" description="Basic and acidic residues" evidence="9">
    <location>
        <begin position="141"/>
        <end position="153"/>
    </location>
</feature>
<dbReference type="STRING" id="136037.A0A067QVW4"/>
<sequence length="544" mass="56978">MLEISAVNSFGVSCDSCLKGNFRGRRYKCLICYDYDLCALCYEAGATTTRHTTEHPMQCILTRSDFDLYYGGEALTVEQPQAFTCPYCGKMGFTELTLQEHVTSEHSETSFEVVCPVCASLPGGDPNLVTDDFAGHLTVEHRSGPRDLDEPAGSRHGVRRIPHASRGVGGSRARRSNMHFSSSGGLSSLSPSSRESVDPIAELLSQLSGVRRSAGGQGSTPSQLQQLQMQLQLERQQVRAARQQLERLPRRQTQTASSANSAGAGTATAATAATTAVPLDASSSQAAQSNSQFLLSRCMDSTLTDLELQSVEQERADRSLFVQELVLATLTEGAASLLLEGASQDCASGSRKEREETGSRSSPVSEGNSDGNSGSSRASPSTSGASGTGSQQQSSMHQQQQKAASLVVPKRSSSRSSGNSAGATGLASSLPRQQIPAGASSSSSLATQQQPPQHHDLRGGIRSNFGGGGGGMLTSQQQQQVRVLTGTGTIREVVPSTPVVGGGYGGRGGSVRGGAGASSPGPTRRKPVRPVEGRNQSTEPPPPH</sequence>
<feature type="compositionally biased region" description="Polar residues" evidence="9">
    <location>
        <begin position="473"/>
        <end position="488"/>
    </location>
</feature>
<dbReference type="GO" id="GO:0023051">
    <property type="term" value="P:regulation of signaling"/>
    <property type="evidence" value="ECO:0007669"/>
    <property type="project" value="UniProtKB-ARBA"/>
</dbReference>
<gene>
    <name evidence="11" type="ORF">L798_01555</name>
</gene>
<dbReference type="AlphaFoldDB" id="A0A067QVW4"/>
<evidence type="ECO:0000313" key="12">
    <source>
        <dbReference type="Proteomes" id="UP000027135"/>
    </source>
</evidence>
<dbReference type="SMART" id="SM00291">
    <property type="entry name" value="ZnF_ZZ"/>
    <property type="match status" value="1"/>
</dbReference>
<feature type="region of interest" description="Disordered" evidence="9">
    <location>
        <begin position="238"/>
        <end position="265"/>
    </location>
</feature>
<dbReference type="Gene3D" id="3.30.60.90">
    <property type="match status" value="1"/>
</dbReference>
<evidence type="ECO:0000313" key="11">
    <source>
        <dbReference type="EMBL" id="KDR08653.1"/>
    </source>
</evidence>
<keyword evidence="6 8" id="KW-0863">Zinc-finger</keyword>
<dbReference type="Pfam" id="PF00569">
    <property type="entry name" value="ZZ"/>
    <property type="match status" value="1"/>
</dbReference>
<evidence type="ECO:0000256" key="2">
    <source>
        <dbReference type="ARBA" id="ARBA00010938"/>
    </source>
</evidence>
<dbReference type="PANTHER" id="PTHR12268:SF13">
    <property type="entry name" value="E3 UBIQUITIN-PROTEIN LIGASE KCMF1"/>
    <property type="match status" value="1"/>
</dbReference>
<dbReference type="GO" id="GO:0061630">
    <property type="term" value="F:ubiquitin protein ligase activity"/>
    <property type="evidence" value="ECO:0007669"/>
    <property type="project" value="UniProtKB-EC"/>
</dbReference>
<protein>
    <recommendedName>
        <fullName evidence="3">RING-type E3 ubiquitin transferase</fullName>
        <ecNumber evidence="3">2.3.2.27</ecNumber>
    </recommendedName>
</protein>
<evidence type="ECO:0000256" key="8">
    <source>
        <dbReference type="PROSITE-ProRule" id="PRU00228"/>
    </source>
</evidence>
<feature type="compositionally biased region" description="Low complexity" evidence="9">
    <location>
        <begin position="252"/>
        <end position="265"/>
    </location>
</feature>
<feature type="compositionally biased region" description="Low complexity" evidence="9">
    <location>
        <begin position="433"/>
        <end position="452"/>
    </location>
</feature>
<evidence type="ECO:0000256" key="3">
    <source>
        <dbReference type="ARBA" id="ARBA00012483"/>
    </source>
</evidence>
<dbReference type="CDD" id="cd02338">
    <property type="entry name" value="ZZ_PCMF_like"/>
    <property type="match status" value="1"/>
</dbReference>
<feature type="compositionally biased region" description="Gly residues" evidence="9">
    <location>
        <begin position="500"/>
        <end position="516"/>
    </location>
</feature>
<name>A0A067QVW4_ZOONE</name>
<dbReference type="GO" id="GO:0008270">
    <property type="term" value="F:zinc ion binding"/>
    <property type="evidence" value="ECO:0007669"/>
    <property type="project" value="UniProtKB-KW"/>
</dbReference>
<dbReference type="PANTHER" id="PTHR12268">
    <property type="entry name" value="E3 UBIQUITIN-PROTEIN LIGASE KCMF1"/>
    <property type="match status" value="1"/>
</dbReference>
<evidence type="ECO:0000256" key="9">
    <source>
        <dbReference type="SAM" id="MobiDB-lite"/>
    </source>
</evidence>
<feature type="compositionally biased region" description="Low complexity" evidence="9">
    <location>
        <begin position="365"/>
        <end position="405"/>
    </location>
</feature>
<dbReference type="EMBL" id="KK853313">
    <property type="protein sequence ID" value="KDR08653.1"/>
    <property type="molecule type" value="Genomic_DNA"/>
</dbReference>
<feature type="compositionally biased region" description="Low complexity" evidence="9">
    <location>
        <begin position="414"/>
        <end position="423"/>
    </location>
</feature>
<dbReference type="InterPro" id="IPR043145">
    <property type="entry name" value="Znf_ZZ_sf"/>
</dbReference>
<keyword evidence="12" id="KW-1185">Reference proteome</keyword>
<dbReference type="InterPro" id="IPR008598">
    <property type="entry name" value="Di19_Zn-bd"/>
</dbReference>
<comment type="similarity">
    <text evidence="2">Belongs to the KCMF1 family.</text>
</comment>
<evidence type="ECO:0000256" key="1">
    <source>
        <dbReference type="ARBA" id="ARBA00000900"/>
    </source>
</evidence>
<dbReference type="Pfam" id="PF05605">
    <property type="entry name" value="zf-Di19"/>
    <property type="match status" value="1"/>
</dbReference>
<dbReference type="Proteomes" id="UP000027135">
    <property type="component" value="Unassembled WGS sequence"/>
</dbReference>
<feature type="domain" description="ZZ-type" evidence="10">
    <location>
        <begin position="9"/>
        <end position="65"/>
    </location>
</feature>
<dbReference type="SUPFAM" id="SSF57850">
    <property type="entry name" value="RING/U-box"/>
    <property type="match status" value="1"/>
</dbReference>
<keyword evidence="4" id="KW-0808">Transferase</keyword>
<keyword evidence="7" id="KW-0862">Zinc</keyword>